<sequence length="513" mass="56189">MTKNIQTPVIDQRDSVLRRFAKDEDGGIIVMTLLLLVTMLIMGGMAVDFMRFEAKRAELQSVADRAVLAAAELDQSLDAKDVVVDMFEKTGYGDNIIGEPSVNSMAASRSVSVQSRLNLDTFYLRLAGIDTLSVPAQSAAIEGAGNIEISLVLDISGSMGSSATDANGNSSDRITILQEAANNFIDQLLIEDYEDQISINLIAYSQQVNIGDAIFDQLTLDEDPSMFEFETDRLLPAANRVGDWYTNPSRCIDFDSDEFLTTTFDTSRAYHQVETFDHYSGSSTSTVRLPLCPATVSGGMQTHIIPLSQDADELKAAINSYEPTTFTAIHLGMKWGVSLLDPSMRTLLGNASGIDPAFAGERPSNYSANDDGVSTVKYVILMTDGQNVAGKRILPSRYDELDERIIWGTYPHAYWYNWNRYQNITPVIPRESENTVSYSGYSKADADRQLEEICTAAKGENIIVHAIAMGAGSSQMSSCASSVAGHYHETQGAELEAIFEQIAEQITELRLSL</sequence>
<dbReference type="OrthoDB" id="7522752at2"/>
<keyword evidence="1" id="KW-0812">Transmembrane</keyword>
<dbReference type="EMBL" id="FOYP01000001">
    <property type="protein sequence ID" value="SFR43643.1"/>
    <property type="molecule type" value="Genomic_DNA"/>
</dbReference>
<feature type="transmembrane region" description="Helical" evidence="1">
    <location>
        <begin position="27"/>
        <end position="47"/>
    </location>
</feature>
<reference evidence="4" key="1">
    <citation type="submission" date="2016-10" db="EMBL/GenBank/DDBJ databases">
        <authorList>
            <person name="Varghese N."/>
            <person name="Submissions S."/>
        </authorList>
    </citation>
    <scope>NUCLEOTIDE SEQUENCE [LARGE SCALE GENOMIC DNA]</scope>
    <source>
        <strain evidence="4">DSM 26879</strain>
    </source>
</reference>
<dbReference type="AlphaFoldDB" id="A0A1I6GN44"/>
<dbReference type="SUPFAM" id="SSF53300">
    <property type="entry name" value="vWA-like"/>
    <property type="match status" value="1"/>
</dbReference>
<dbReference type="InterPro" id="IPR036465">
    <property type="entry name" value="vWFA_dom_sf"/>
</dbReference>
<organism evidence="3 4">
    <name type="scientific">Yoonia tamlensis</name>
    <dbReference type="NCBI Taxonomy" id="390270"/>
    <lineage>
        <taxon>Bacteria</taxon>
        <taxon>Pseudomonadati</taxon>
        <taxon>Pseudomonadota</taxon>
        <taxon>Alphaproteobacteria</taxon>
        <taxon>Rhodobacterales</taxon>
        <taxon>Paracoccaceae</taxon>
        <taxon>Yoonia</taxon>
    </lineage>
</organism>
<dbReference type="Gene3D" id="3.40.50.410">
    <property type="entry name" value="von Willebrand factor, type A domain"/>
    <property type="match status" value="1"/>
</dbReference>
<dbReference type="Proteomes" id="UP000199478">
    <property type="component" value="Unassembled WGS sequence"/>
</dbReference>
<dbReference type="Pfam" id="PF13400">
    <property type="entry name" value="Tad"/>
    <property type="match status" value="1"/>
</dbReference>
<dbReference type="RefSeq" id="WP_090199374.1">
    <property type="nucleotide sequence ID" value="NZ_FOYP01000001.1"/>
</dbReference>
<evidence type="ECO:0000259" key="2">
    <source>
        <dbReference type="Pfam" id="PF13400"/>
    </source>
</evidence>
<keyword evidence="1" id="KW-1133">Transmembrane helix</keyword>
<feature type="domain" description="Putative Flp pilus-assembly TadG-like N-terminal" evidence="2">
    <location>
        <begin position="26"/>
        <end position="71"/>
    </location>
</feature>
<evidence type="ECO:0000313" key="3">
    <source>
        <dbReference type="EMBL" id="SFR43643.1"/>
    </source>
</evidence>
<protein>
    <submittedName>
        <fullName evidence="3">Flp pilus assembly protein TadG</fullName>
    </submittedName>
</protein>
<proteinExistence type="predicted"/>
<keyword evidence="4" id="KW-1185">Reference proteome</keyword>
<dbReference type="STRING" id="390270.SAMN04488005_1934"/>
<gene>
    <name evidence="3" type="ORF">SAMN04488005_1934</name>
</gene>
<evidence type="ECO:0000256" key="1">
    <source>
        <dbReference type="SAM" id="Phobius"/>
    </source>
</evidence>
<name>A0A1I6GN44_9RHOB</name>
<keyword evidence="1" id="KW-0472">Membrane</keyword>
<evidence type="ECO:0000313" key="4">
    <source>
        <dbReference type="Proteomes" id="UP000199478"/>
    </source>
</evidence>
<accession>A0A1I6GN44</accession>
<dbReference type="InterPro" id="IPR028087">
    <property type="entry name" value="Tad_N"/>
</dbReference>